<dbReference type="PANTHER" id="PTHR33525">
    <property type="match status" value="1"/>
</dbReference>
<dbReference type="OrthoDB" id="9804751at2"/>
<dbReference type="InterPro" id="IPR013976">
    <property type="entry name" value="HDOD"/>
</dbReference>
<sequence length="423" mass="48050">MQVNAKQSKPKSDKALFYIRQPIYDQSMSIWGYDLQAKEIHAGTALQMPPEDAGSLQEARDRRNVLRRILDRGARAILPVQERFILQAVSFIAPPVQIGFRISASKPLSAAGMKEIERLKEEGHVILAEVSSKEADGGLLQVSDIICLDVAGLSPDEVRRRIKGWELFDAKLMARSVADKSHLDEYRDMGFSLFTGAFFKTPEIIPGKVLSPHRASRLQIFQVMEQKEPDFADLANAIQADVSLSLRLLAYLNSAIFSMPVKITSIKQAITLLGWKKVRTWLRMVLLTDMLADDEDSELLFVSLQRGKFLELVTTQHPELHFDPGEMFLLGAFSLLETILGVPMKQILAELPLDERLKETLCRRKTEYLPLLQLAELFEEPDWTELENLLQLLRLDFDKVALAVFTSSIWVEQFFETQEGLRH</sequence>
<dbReference type="SUPFAM" id="SSF109604">
    <property type="entry name" value="HD-domain/PDEase-like"/>
    <property type="match status" value="1"/>
</dbReference>
<feature type="domain" description="HDOD" evidence="1">
    <location>
        <begin position="210"/>
        <end position="399"/>
    </location>
</feature>
<reference evidence="2 3" key="1">
    <citation type="journal article" date="2013" name="Genome Announc.">
        <title>Draft Genome Sequence for Desulfovibrio africanus Strain PCS.</title>
        <authorList>
            <person name="Brown S.D."/>
            <person name="Utturkar S.M."/>
            <person name="Arkin A.P."/>
            <person name="Deutschbauer A.M."/>
            <person name="Elias D.A."/>
            <person name="Hazen T.C."/>
            <person name="Chakraborty R."/>
        </authorList>
    </citation>
    <scope>NUCLEOTIDE SEQUENCE [LARGE SCALE GENOMIC DNA]</scope>
    <source>
        <strain evidence="2 3">PCS</strain>
    </source>
</reference>
<evidence type="ECO:0000313" key="3">
    <source>
        <dbReference type="Proteomes" id="UP000011922"/>
    </source>
</evidence>
<accession>M5Q0X8</accession>
<protein>
    <submittedName>
        <fullName evidence="2">Putative signal transduction protein containing EAL and modified HD-GYP domain containing protein</fullName>
    </submittedName>
</protein>
<dbReference type="RefSeq" id="WP_005989123.1">
    <property type="nucleotide sequence ID" value="NZ_AOSV01000036.1"/>
</dbReference>
<evidence type="ECO:0000259" key="1">
    <source>
        <dbReference type="PROSITE" id="PS51833"/>
    </source>
</evidence>
<comment type="caution">
    <text evidence="2">The sequence shown here is derived from an EMBL/GenBank/DDBJ whole genome shotgun (WGS) entry which is preliminary data.</text>
</comment>
<dbReference type="PATRIC" id="fig|1262666.3.peg.3311"/>
<dbReference type="InterPro" id="IPR014408">
    <property type="entry name" value="dGMP_Pdiesterase_EAL/HD-GYP"/>
</dbReference>
<dbReference type="PROSITE" id="PS51833">
    <property type="entry name" value="HDOD"/>
    <property type="match status" value="1"/>
</dbReference>
<dbReference type="InterPro" id="IPR052340">
    <property type="entry name" value="RNase_Y/CdgJ"/>
</dbReference>
<dbReference type="Gene3D" id="1.10.3210.10">
    <property type="entry name" value="Hypothetical protein af1432"/>
    <property type="match status" value="1"/>
</dbReference>
<organism evidence="2 3">
    <name type="scientific">Desulfocurvibacter africanus PCS</name>
    <dbReference type="NCBI Taxonomy" id="1262666"/>
    <lineage>
        <taxon>Bacteria</taxon>
        <taxon>Pseudomonadati</taxon>
        <taxon>Thermodesulfobacteriota</taxon>
        <taxon>Desulfovibrionia</taxon>
        <taxon>Desulfovibrionales</taxon>
        <taxon>Desulfovibrionaceae</taxon>
        <taxon>Desulfocurvibacter</taxon>
    </lineage>
</organism>
<proteinExistence type="predicted"/>
<dbReference type="PIRSF" id="PIRSF003180">
    <property type="entry name" value="DiGMPpdiest_YuxH"/>
    <property type="match status" value="1"/>
</dbReference>
<evidence type="ECO:0000313" key="2">
    <source>
        <dbReference type="EMBL" id="EMG36063.1"/>
    </source>
</evidence>
<gene>
    <name evidence="2" type="ORF">PCS_03263</name>
</gene>
<dbReference type="Pfam" id="PF08668">
    <property type="entry name" value="HDOD"/>
    <property type="match status" value="1"/>
</dbReference>
<dbReference type="Proteomes" id="UP000011922">
    <property type="component" value="Unassembled WGS sequence"/>
</dbReference>
<dbReference type="AlphaFoldDB" id="M5Q0X8"/>
<dbReference type="EMBL" id="AOSV01000036">
    <property type="protein sequence ID" value="EMG36063.1"/>
    <property type="molecule type" value="Genomic_DNA"/>
</dbReference>
<name>M5Q0X8_DESAF</name>
<dbReference type="PANTHER" id="PTHR33525:SF4">
    <property type="entry name" value="CYCLIC DI-GMP PHOSPHODIESTERASE CDGJ"/>
    <property type="match status" value="1"/>
</dbReference>